<dbReference type="OrthoDB" id="3790625at2"/>
<name>A0A1H7LHX9_STIAU</name>
<evidence type="ECO:0000256" key="2">
    <source>
        <dbReference type="ARBA" id="ARBA00022692"/>
    </source>
</evidence>
<accession>A0A1H7LHX9</accession>
<dbReference type="Pfam" id="PF13564">
    <property type="entry name" value="DoxX_2"/>
    <property type="match status" value="1"/>
</dbReference>
<feature type="transmembrane region" description="Helical" evidence="5">
    <location>
        <begin position="42"/>
        <end position="62"/>
    </location>
</feature>
<evidence type="ECO:0000313" key="7">
    <source>
        <dbReference type="Proteomes" id="UP000182719"/>
    </source>
</evidence>
<dbReference type="EMBL" id="FOAP01000003">
    <property type="protein sequence ID" value="SEK98115.1"/>
    <property type="molecule type" value="Genomic_DNA"/>
</dbReference>
<keyword evidence="7" id="KW-1185">Reference proteome</keyword>
<keyword evidence="3 5" id="KW-1133">Transmembrane helix</keyword>
<dbReference type="RefSeq" id="WP_075005833.1">
    <property type="nucleotide sequence ID" value="NZ_FOAP01000003.1"/>
</dbReference>
<evidence type="ECO:0000256" key="5">
    <source>
        <dbReference type="SAM" id="Phobius"/>
    </source>
</evidence>
<reference evidence="7" key="1">
    <citation type="submission" date="2016-10" db="EMBL/GenBank/DDBJ databases">
        <authorList>
            <person name="Varghese N."/>
            <person name="Submissions S."/>
        </authorList>
    </citation>
    <scope>NUCLEOTIDE SEQUENCE [LARGE SCALE GENOMIC DNA]</scope>
    <source>
        <strain evidence="7">DSM 17044</strain>
    </source>
</reference>
<evidence type="ECO:0000313" key="6">
    <source>
        <dbReference type="EMBL" id="SEK98115.1"/>
    </source>
</evidence>
<evidence type="ECO:0000256" key="4">
    <source>
        <dbReference type="ARBA" id="ARBA00023136"/>
    </source>
</evidence>
<keyword evidence="4 5" id="KW-0472">Membrane</keyword>
<dbReference type="AlphaFoldDB" id="A0A1H7LHX9"/>
<protein>
    <submittedName>
        <fullName evidence="6">DoxX-like family protein</fullName>
    </submittedName>
</protein>
<gene>
    <name evidence="6" type="ORF">SAMN05444354_103235</name>
</gene>
<feature type="transmembrane region" description="Helical" evidence="5">
    <location>
        <begin position="100"/>
        <end position="120"/>
    </location>
</feature>
<feature type="transmembrane region" description="Helical" evidence="5">
    <location>
        <begin position="69"/>
        <end position="88"/>
    </location>
</feature>
<evidence type="ECO:0000256" key="3">
    <source>
        <dbReference type="ARBA" id="ARBA00022989"/>
    </source>
</evidence>
<sequence>MNIVFWGLQAVLALLFLAGGSYKAFSFQQLASQFSELPHGGWRALGVLEMAGGVLLIVPAALKWMPSLTAHAAAVLTIETFALAALYARHSTKMTPENPMIWALVMGVLAAFVAYGRYVLKPLVSATA</sequence>
<comment type="subcellular location">
    <subcellularLocation>
        <location evidence="1">Membrane</location>
        <topology evidence="1">Multi-pass membrane protein</topology>
    </subcellularLocation>
</comment>
<organism evidence="6 7">
    <name type="scientific">Stigmatella aurantiaca</name>
    <dbReference type="NCBI Taxonomy" id="41"/>
    <lineage>
        <taxon>Bacteria</taxon>
        <taxon>Pseudomonadati</taxon>
        <taxon>Myxococcota</taxon>
        <taxon>Myxococcia</taxon>
        <taxon>Myxococcales</taxon>
        <taxon>Cystobacterineae</taxon>
        <taxon>Archangiaceae</taxon>
        <taxon>Stigmatella</taxon>
    </lineage>
</organism>
<dbReference type="InterPro" id="IPR032808">
    <property type="entry name" value="DoxX"/>
</dbReference>
<dbReference type="GO" id="GO:0016020">
    <property type="term" value="C:membrane"/>
    <property type="evidence" value="ECO:0007669"/>
    <property type="project" value="UniProtKB-SubCell"/>
</dbReference>
<proteinExistence type="predicted"/>
<evidence type="ECO:0000256" key="1">
    <source>
        <dbReference type="ARBA" id="ARBA00004141"/>
    </source>
</evidence>
<dbReference type="Proteomes" id="UP000182719">
    <property type="component" value="Unassembled WGS sequence"/>
</dbReference>
<keyword evidence="2 5" id="KW-0812">Transmembrane</keyword>